<proteinExistence type="predicted"/>
<organism evidence="2 3">
    <name type="scientific">Aspergillus piperis CBS 112811</name>
    <dbReference type="NCBI Taxonomy" id="1448313"/>
    <lineage>
        <taxon>Eukaryota</taxon>
        <taxon>Fungi</taxon>
        <taxon>Dikarya</taxon>
        <taxon>Ascomycota</taxon>
        <taxon>Pezizomycotina</taxon>
        <taxon>Eurotiomycetes</taxon>
        <taxon>Eurotiomycetidae</taxon>
        <taxon>Eurotiales</taxon>
        <taxon>Aspergillaceae</taxon>
        <taxon>Aspergillus</taxon>
        <taxon>Aspergillus subgen. Circumdati</taxon>
    </lineage>
</organism>
<dbReference type="Proteomes" id="UP000249526">
    <property type="component" value="Unassembled WGS sequence"/>
</dbReference>
<keyword evidence="1" id="KW-0472">Membrane</keyword>
<evidence type="ECO:0000313" key="2">
    <source>
        <dbReference type="EMBL" id="RAH58141.1"/>
    </source>
</evidence>
<feature type="transmembrane region" description="Helical" evidence="1">
    <location>
        <begin position="43"/>
        <end position="65"/>
    </location>
</feature>
<evidence type="ECO:0000313" key="3">
    <source>
        <dbReference type="Proteomes" id="UP000249526"/>
    </source>
</evidence>
<evidence type="ECO:0000256" key="1">
    <source>
        <dbReference type="SAM" id="Phobius"/>
    </source>
</evidence>
<dbReference type="GeneID" id="37158710"/>
<reference evidence="2 3" key="1">
    <citation type="submission" date="2018-02" db="EMBL/GenBank/DDBJ databases">
        <title>The genomes of Aspergillus section Nigri reveals drivers in fungal speciation.</title>
        <authorList>
            <consortium name="DOE Joint Genome Institute"/>
            <person name="Vesth T.C."/>
            <person name="Nybo J."/>
            <person name="Theobald S."/>
            <person name="Brandl J."/>
            <person name="Frisvad J.C."/>
            <person name="Nielsen K.F."/>
            <person name="Lyhne E.K."/>
            <person name="Kogle M.E."/>
            <person name="Kuo A."/>
            <person name="Riley R."/>
            <person name="Clum A."/>
            <person name="Nolan M."/>
            <person name="Lipzen A."/>
            <person name="Salamov A."/>
            <person name="Henrissat B."/>
            <person name="Wiebenga A."/>
            <person name="De vries R.P."/>
            <person name="Grigoriev I.V."/>
            <person name="Mortensen U.H."/>
            <person name="Andersen M.R."/>
            <person name="Baker S.E."/>
        </authorList>
    </citation>
    <scope>NUCLEOTIDE SEQUENCE [LARGE SCALE GENOMIC DNA]</scope>
    <source>
        <strain evidence="2 3">CBS 112811</strain>
    </source>
</reference>
<protein>
    <submittedName>
        <fullName evidence="2">Uncharacterized protein</fullName>
    </submittedName>
</protein>
<keyword evidence="3" id="KW-1185">Reference proteome</keyword>
<keyword evidence="1" id="KW-1133">Transmembrane helix</keyword>
<feature type="transmembrane region" description="Helical" evidence="1">
    <location>
        <begin position="7"/>
        <end position="28"/>
    </location>
</feature>
<dbReference type="RefSeq" id="XP_025516063.1">
    <property type="nucleotide sequence ID" value="XM_025655308.1"/>
</dbReference>
<accession>A0A8G1R3U2</accession>
<feature type="transmembrane region" description="Helical" evidence="1">
    <location>
        <begin position="86"/>
        <end position="105"/>
    </location>
</feature>
<name>A0A8G1R3U2_9EURO</name>
<dbReference type="EMBL" id="KZ825061">
    <property type="protein sequence ID" value="RAH58141.1"/>
    <property type="molecule type" value="Genomic_DNA"/>
</dbReference>
<dbReference type="AlphaFoldDB" id="A0A8G1R3U2"/>
<gene>
    <name evidence="2" type="ORF">BO85DRAFT_296337</name>
</gene>
<sequence length="161" mass="18490">MLRFAILCLPAFICLFSFIFFFSFYFSFSTYHDGALRTVTPPFVIVISSLISSVMFDVMFLVTCSHPFFPIKSYQFTKQAWNRTKCLMRECSSLALICLLCLVWIDCVASLFSLFLTSSLVAFLFNSLIGQNRIFIYSRLFCCAHTCTTTVYKLVLLPISK</sequence>
<keyword evidence="1" id="KW-0812">Transmembrane</keyword>